<dbReference type="InterPro" id="IPR013766">
    <property type="entry name" value="Thioredoxin_domain"/>
</dbReference>
<dbReference type="Pfam" id="PF00085">
    <property type="entry name" value="Thioredoxin"/>
    <property type="match status" value="1"/>
</dbReference>
<evidence type="ECO:0000259" key="1">
    <source>
        <dbReference type="Pfam" id="PF00085"/>
    </source>
</evidence>
<dbReference type="EMBL" id="CP015243">
    <property type="protein sequence ID" value="ANF56139.1"/>
    <property type="molecule type" value="Genomic_DNA"/>
</dbReference>
<dbReference type="Proteomes" id="UP000077875">
    <property type="component" value="Chromosome"/>
</dbReference>
<organism evidence="2 3">
    <name type="scientific">Halotalea alkalilenta</name>
    <dbReference type="NCBI Taxonomy" id="376489"/>
    <lineage>
        <taxon>Bacteria</taxon>
        <taxon>Pseudomonadati</taxon>
        <taxon>Pseudomonadota</taxon>
        <taxon>Gammaproteobacteria</taxon>
        <taxon>Oceanospirillales</taxon>
        <taxon>Halomonadaceae</taxon>
        <taxon>Halotalea</taxon>
    </lineage>
</organism>
<evidence type="ECO:0000313" key="2">
    <source>
        <dbReference type="EMBL" id="ANF56139.1"/>
    </source>
</evidence>
<dbReference type="InterPro" id="IPR036249">
    <property type="entry name" value="Thioredoxin-like_sf"/>
</dbReference>
<reference evidence="2 3" key="1">
    <citation type="submission" date="2016-04" db="EMBL/GenBank/DDBJ databases">
        <title>Complete Genome Sequence of Halotalea alkalilenta IHB B 13600.</title>
        <authorList>
            <person name="Swarnkar M.K."/>
            <person name="Sharma A."/>
            <person name="Kaushal K."/>
            <person name="Soni R."/>
            <person name="Rana S."/>
            <person name="Singh A.K."/>
            <person name="Gulati A."/>
        </authorList>
    </citation>
    <scope>NUCLEOTIDE SEQUENCE [LARGE SCALE GENOMIC DNA]</scope>
    <source>
        <strain evidence="2 3">IHB B 13600</strain>
    </source>
</reference>
<accession>A0A172YA88</accession>
<proteinExistence type="predicted"/>
<dbReference type="AlphaFoldDB" id="A0A172YA88"/>
<dbReference type="CDD" id="cd02947">
    <property type="entry name" value="TRX_family"/>
    <property type="match status" value="1"/>
</dbReference>
<gene>
    <name evidence="2" type="ORF">A5892_00560</name>
</gene>
<name>A0A172YA88_9GAMM</name>
<dbReference type="STRING" id="376489.A5892_00560"/>
<dbReference type="SUPFAM" id="SSF52833">
    <property type="entry name" value="Thioredoxin-like"/>
    <property type="match status" value="1"/>
</dbReference>
<dbReference type="KEGG" id="haa:A5892_00560"/>
<dbReference type="RefSeq" id="WP_064121133.1">
    <property type="nucleotide sequence ID" value="NZ_CP015243.1"/>
</dbReference>
<keyword evidence="3" id="KW-1185">Reference proteome</keyword>
<evidence type="ECO:0000313" key="3">
    <source>
        <dbReference type="Proteomes" id="UP000077875"/>
    </source>
</evidence>
<dbReference type="Gene3D" id="3.40.30.10">
    <property type="entry name" value="Glutaredoxin"/>
    <property type="match status" value="1"/>
</dbReference>
<protein>
    <submittedName>
        <fullName evidence="2">Thiol reductase thioredoxin</fullName>
    </submittedName>
</protein>
<sequence length="111" mass="11907">MNTIDITSPDAFADALAAHPLLLVDFYKDDCPGCKMLDLSIGKFAASPAAEGVTLAKVKLEVVGESFFFSHRLRQTPTLLLFKQGEEVARSPGFVAPAKIEELVQGPALSD</sequence>
<feature type="domain" description="Thioredoxin" evidence="1">
    <location>
        <begin position="7"/>
        <end position="103"/>
    </location>
</feature>